<gene>
    <name evidence="1" type="ORF">EVAR_9051_1</name>
</gene>
<organism evidence="1 2">
    <name type="scientific">Eumeta variegata</name>
    <name type="common">Bagworm moth</name>
    <name type="synonym">Eumeta japonica</name>
    <dbReference type="NCBI Taxonomy" id="151549"/>
    <lineage>
        <taxon>Eukaryota</taxon>
        <taxon>Metazoa</taxon>
        <taxon>Ecdysozoa</taxon>
        <taxon>Arthropoda</taxon>
        <taxon>Hexapoda</taxon>
        <taxon>Insecta</taxon>
        <taxon>Pterygota</taxon>
        <taxon>Neoptera</taxon>
        <taxon>Endopterygota</taxon>
        <taxon>Lepidoptera</taxon>
        <taxon>Glossata</taxon>
        <taxon>Ditrysia</taxon>
        <taxon>Tineoidea</taxon>
        <taxon>Psychidae</taxon>
        <taxon>Oiketicinae</taxon>
        <taxon>Eumeta</taxon>
    </lineage>
</organism>
<protein>
    <submittedName>
        <fullName evidence="1">Uncharacterized protein</fullName>
    </submittedName>
</protein>
<dbReference type="AlphaFoldDB" id="A0A4C1TW15"/>
<name>A0A4C1TW15_EUMVA</name>
<accession>A0A4C1TW15</accession>
<keyword evidence="2" id="KW-1185">Reference proteome</keyword>
<comment type="caution">
    <text evidence="1">The sequence shown here is derived from an EMBL/GenBank/DDBJ whole genome shotgun (WGS) entry which is preliminary data.</text>
</comment>
<dbReference type="Proteomes" id="UP000299102">
    <property type="component" value="Unassembled WGS sequence"/>
</dbReference>
<proteinExistence type="predicted"/>
<sequence length="160" mass="18369">MRPVFLFRPHPPAGPWMETNLKLATGKKQKFLLNFARPAAAGPLFLLILQPSPLRPAAMMRRARSLEVQTSINQGVPEGAGEGRCLPRYARYLDTETPHTVNPVGNWKTLKSERWPGVQSMLISRPRTIRCKWRRLNQQLTDSRQFQPEIRADENFLRAI</sequence>
<evidence type="ECO:0000313" key="2">
    <source>
        <dbReference type="Proteomes" id="UP000299102"/>
    </source>
</evidence>
<evidence type="ECO:0000313" key="1">
    <source>
        <dbReference type="EMBL" id="GBP18209.1"/>
    </source>
</evidence>
<reference evidence="1 2" key="1">
    <citation type="journal article" date="2019" name="Commun. Biol.">
        <title>The bagworm genome reveals a unique fibroin gene that provides high tensile strength.</title>
        <authorList>
            <person name="Kono N."/>
            <person name="Nakamura H."/>
            <person name="Ohtoshi R."/>
            <person name="Tomita M."/>
            <person name="Numata K."/>
            <person name="Arakawa K."/>
        </authorList>
    </citation>
    <scope>NUCLEOTIDE SEQUENCE [LARGE SCALE GENOMIC DNA]</scope>
</reference>
<dbReference type="EMBL" id="BGZK01000094">
    <property type="protein sequence ID" value="GBP18209.1"/>
    <property type="molecule type" value="Genomic_DNA"/>
</dbReference>